<dbReference type="Proteomes" id="UP000002058">
    <property type="component" value="Unassembled WGS sequence"/>
</dbReference>
<dbReference type="HOGENOM" id="CLU_090422_0_0_1"/>
<dbReference type="RefSeq" id="XP_002582947.1">
    <property type="nucleotide sequence ID" value="XM_002582901.1"/>
</dbReference>
<dbReference type="InterPro" id="IPR011009">
    <property type="entry name" value="Kinase-like_dom_sf"/>
</dbReference>
<dbReference type="eggNOG" id="ENOG502T10G">
    <property type="taxonomic scope" value="Eukaryota"/>
</dbReference>
<protein>
    <recommendedName>
        <fullName evidence="3">Aminoglycoside phosphotransferase domain-containing protein</fullName>
    </recommendedName>
</protein>
<dbReference type="GeneID" id="8439736"/>
<reference evidence="2" key="1">
    <citation type="journal article" date="2009" name="Genome Res.">
        <title>Comparative genomic analyses of the human fungal pathogens Coccidioides and their relatives.</title>
        <authorList>
            <person name="Sharpton T.J."/>
            <person name="Stajich J.E."/>
            <person name="Rounsley S.D."/>
            <person name="Gardner M.J."/>
            <person name="Wortman J.R."/>
            <person name="Jordar V.S."/>
            <person name="Maiti R."/>
            <person name="Kodira C.D."/>
            <person name="Neafsey D.E."/>
            <person name="Zeng Q."/>
            <person name="Hung C.-Y."/>
            <person name="McMahan C."/>
            <person name="Muszewska A."/>
            <person name="Grynberg M."/>
            <person name="Mandel M.A."/>
            <person name="Kellner E.M."/>
            <person name="Barker B.M."/>
            <person name="Galgiani J.N."/>
            <person name="Orbach M.J."/>
            <person name="Kirkland T.N."/>
            <person name="Cole G.T."/>
            <person name="Henn M.R."/>
            <person name="Birren B.W."/>
            <person name="Taylor J.W."/>
        </authorList>
    </citation>
    <scope>NUCLEOTIDE SEQUENCE [LARGE SCALE GENOMIC DNA]</scope>
    <source>
        <strain evidence="2">UAMH 1704</strain>
    </source>
</reference>
<dbReference type="STRING" id="336963.C4JZW9"/>
<organism evidence="1 2">
    <name type="scientific">Uncinocarpus reesii (strain UAMH 1704)</name>
    <dbReference type="NCBI Taxonomy" id="336963"/>
    <lineage>
        <taxon>Eukaryota</taxon>
        <taxon>Fungi</taxon>
        <taxon>Dikarya</taxon>
        <taxon>Ascomycota</taxon>
        <taxon>Pezizomycotina</taxon>
        <taxon>Eurotiomycetes</taxon>
        <taxon>Eurotiomycetidae</taxon>
        <taxon>Onygenales</taxon>
        <taxon>Onygenaceae</taxon>
        <taxon>Uncinocarpus</taxon>
    </lineage>
</organism>
<dbReference type="AlphaFoldDB" id="C4JZW9"/>
<dbReference type="Gene3D" id="1.10.510.10">
    <property type="entry name" value="Transferase(Phosphotransferase) domain 1"/>
    <property type="match status" value="1"/>
</dbReference>
<dbReference type="OrthoDB" id="4207132at2759"/>
<evidence type="ECO:0008006" key="3">
    <source>
        <dbReference type="Google" id="ProtNLM"/>
    </source>
</evidence>
<accession>C4JZW9</accession>
<dbReference type="InParanoid" id="C4JZW9"/>
<dbReference type="VEuPathDB" id="FungiDB:UREG_07720"/>
<proteinExistence type="predicted"/>
<sequence length="219" mass="25388">MRLLTFLLRIPTPEVRRTKSAPKSYVCDVEMANLRKLAELGCTCTPKVLDTSFYVQHEQDPVPGGFAAICVLEKLPGHDLSNFGDLPMSERDQVRLAFAKSIREFYSFGFEHRDEARRNLIWDRVNQKCYIIDLEDAYQIENPDEYKKFIPELHWRSWQIAGPGKNCSLYGWDPMVPYGQPYIKDPSDEMLEKMAIEAAGKEVHFPRRDPWRVVKVSCA</sequence>
<dbReference type="EMBL" id="CH476619">
    <property type="protein sequence ID" value="EEP82855.1"/>
    <property type="molecule type" value="Genomic_DNA"/>
</dbReference>
<gene>
    <name evidence="1" type="ORF">UREG_07720</name>
</gene>
<name>C4JZW9_UNCRE</name>
<evidence type="ECO:0000313" key="1">
    <source>
        <dbReference type="EMBL" id="EEP82855.1"/>
    </source>
</evidence>
<keyword evidence="2" id="KW-1185">Reference proteome</keyword>
<evidence type="ECO:0000313" key="2">
    <source>
        <dbReference type="Proteomes" id="UP000002058"/>
    </source>
</evidence>
<dbReference type="KEGG" id="ure:UREG_07720"/>
<dbReference type="SUPFAM" id="SSF56112">
    <property type="entry name" value="Protein kinase-like (PK-like)"/>
    <property type="match status" value="1"/>
</dbReference>